<dbReference type="CDD" id="cd01428">
    <property type="entry name" value="ADK"/>
    <property type="match status" value="1"/>
</dbReference>
<dbReference type="Pfam" id="PF05186">
    <property type="entry name" value="Dpy-30"/>
    <property type="match status" value="1"/>
</dbReference>
<protein>
    <submittedName>
        <fullName evidence="6">Adenylate kinase 7</fullName>
    </submittedName>
</protein>
<dbReference type="Pfam" id="PF00406">
    <property type="entry name" value="ADK"/>
    <property type="match status" value="1"/>
</dbReference>
<dbReference type="GO" id="GO:0006139">
    <property type="term" value="P:nucleobase-containing compound metabolic process"/>
    <property type="evidence" value="ECO:0007669"/>
    <property type="project" value="InterPro"/>
</dbReference>
<keyword evidence="1" id="KW-0808">Transferase</keyword>
<dbReference type="InterPro" id="IPR007858">
    <property type="entry name" value="Dpy-30_motif"/>
</dbReference>
<keyword evidence="2" id="KW-0547">Nucleotide-binding</keyword>
<accession>A0A0X3Q185</accession>
<dbReference type="Gene3D" id="3.40.50.300">
    <property type="entry name" value="P-loop containing nucleotide triphosphate hydrolases"/>
    <property type="match status" value="1"/>
</dbReference>
<feature type="compositionally biased region" description="Acidic residues" evidence="5">
    <location>
        <begin position="492"/>
        <end position="505"/>
    </location>
</feature>
<dbReference type="AlphaFoldDB" id="A0A0X3Q185"/>
<proteinExistence type="predicted"/>
<evidence type="ECO:0000256" key="5">
    <source>
        <dbReference type="SAM" id="MobiDB-lite"/>
    </source>
</evidence>
<keyword evidence="4" id="KW-0175">Coiled coil</keyword>
<dbReference type="Gene3D" id="1.20.890.10">
    <property type="entry name" value="cAMP-dependent protein kinase regulatory subunit, dimerization-anchoring domain"/>
    <property type="match status" value="1"/>
</dbReference>
<feature type="region of interest" description="Disordered" evidence="5">
    <location>
        <begin position="401"/>
        <end position="434"/>
    </location>
</feature>
<dbReference type="PANTHER" id="PTHR23359">
    <property type="entry name" value="NUCLEOTIDE KINASE"/>
    <property type="match status" value="1"/>
</dbReference>
<feature type="coiled-coil region" evidence="4">
    <location>
        <begin position="715"/>
        <end position="753"/>
    </location>
</feature>
<feature type="compositionally biased region" description="Acidic residues" evidence="5">
    <location>
        <begin position="416"/>
        <end position="434"/>
    </location>
</feature>
<dbReference type="InterPro" id="IPR027417">
    <property type="entry name" value="P-loop_NTPase"/>
</dbReference>
<dbReference type="InterPro" id="IPR036291">
    <property type="entry name" value="NAD(P)-bd_dom_sf"/>
</dbReference>
<dbReference type="SUPFAM" id="SSF52540">
    <property type="entry name" value="P-loop containing nucleoside triphosphate hydrolases"/>
    <property type="match status" value="1"/>
</dbReference>
<gene>
    <name evidence="6" type="primary">KAD7</name>
    <name evidence="6" type="ORF">TR123425</name>
</gene>
<evidence type="ECO:0000256" key="2">
    <source>
        <dbReference type="ARBA" id="ARBA00022741"/>
    </source>
</evidence>
<dbReference type="EMBL" id="GEEE01005444">
    <property type="protein sequence ID" value="JAP57781.1"/>
    <property type="molecule type" value="Transcribed_RNA"/>
</dbReference>
<sequence length="820" mass="91986">MATQGVPVIIPKSVFINQADTFISSHIAKTLSNAVFGFKKSKGREEEEEEIDEDGGKLKAPEGFANNLFCTLTNGNSKTNLSAKILQEENWVHLYDKIKECELFVYNIVDDDRQVEEALWIANKLHDEMETFHKRKIFILISTVLTWASTKPLPNDDSEAPFTDEDYRRRLAHPNYLAHLAAEKEIKRLGTTNKFKFLTYIVASGVTYGEEEDIFHPFFKAGWLNAQLLDVFGTGENIIPTIHIRDLASIVLEIADKCPTTHYILATENARNTLREIVRAISSALTTGKVKQVPMENAFLSDEITQVAFDHLTVNLSLESAFAHDNFHFKWACDGGFVENIKTMVKEFKLARGLIPVRMCILGPPMSGKSTLASKLAEIYGLPHIRLKDVIDETIAELERKVASSREEGGTPESEKQEDEDEAAEEEEVEDPAEQLEEIKESMQEHKGRLTNDILCRFLKKKLNSKPCQNQGFILDGFPKTKSQAVALFSSGDDEEEEAEEEGGEEGGGAGGETAKKDEPPPEEVAAQLEEARAEREREMPDLSSEPLTLMPFPLPTQLPKSILPDCVIFLQATDRFLLDRALRLPEEEVVGTHNNEEGFLRRLLLFRAHHAGSEVAAVLADEELKQTLSPIQMQRLIVASPSSGEVGNPVQQLVSLMAGSLDAGSVQAFFEDKKVPLLTFDIMSEASKEFPGATRKVNIAMGGPRNYGPSAAQRAEVQMQKEALRRAREAAEKELERARIREEERLREIRTRELSSMLEKVKRDEESALLAASKPLRAYLQQYIMPTLCAGILECVKQRPEDPLDYLAEYLFRNNPQVD</sequence>
<name>A0A0X3Q185_SCHSO</name>
<keyword evidence="3 6" id="KW-0418">Kinase</keyword>
<evidence type="ECO:0000313" key="6">
    <source>
        <dbReference type="EMBL" id="JAP57781.1"/>
    </source>
</evidence>
<reference evidence="6" key="1">
    <citation type="submission" date="2016-01" db="EMBL/GenBank/DDBJ databases">
        <title>Reference transcriptome for the parasite Schistocephalus solidus: insights into the molecular evolution of parasitism.</title>
        <authorList>
            <person name="Hebert F.O."/>
            <person name="Grambauer S."/>
            <person name="Barber I."/>
            <person name="Landry C.R."/>
            <person name="Aubin-Horth N."/>
        </authorList>
    </citation>
    <scope>NUCLEOTIDE SEQUENCE</scope>
</reference>
<dbReference type="GO" id="GO:0005524">
    <property type="term" value="F:ATP binding"/>
    <property type="evidence" value="ECO:0007669"/>
    <property type="project" value="InterPro"/>
</dbReference>
<dbReference type="Gene3D" id="3.40.50.720">
    <property type="entry name" value="NAD(P)-binding Rossmann-like Domain"/>
    <property type="match status" value="1"/>
</dbReference>
<dbReference type="InterPro" id="IPR000850">
    <property type="entry name" value="Adenylat/UMP-CMP_kin"/>
</dbReference>
<feature type="region of interest" description="Disordered" evidence="5">
    <location>
        <begin position="489"/>
        <end position="524"/>
    </location>
</feature>
<evidence type="ECO:0000256" key="3">
    <source>
        <dbReference type="ARBA" id="ARBA00022777"/>
    </source>
</evidence>
<dbReference type="InterPro" id="IPR047499">
    <property type="entry name" value="DD_AK7"/>
</dbReference>
<feature type="compositionally biased region" description="Basic and acidic residues" evidence="5">
    <location>
        <begin position="401"/>
        <end position="415"/>
    </location>
</feature>
<organism evidence="6">
    <name type="scientific">Schistocephalus solidus</name>
    <name type="common">Tapeworm</name>
    <dbReference type="NCBI Taxonomy" id="70667"/>
    <lineage>
        <taxon>Eukaryota</taxon>
        <taxon>Metazoa</taxon>
        <taxon>Spiralia</taxon>
        <taxon>Lophotrochozoa</taxon>
        <taxon>Platyhelminthes</taxon>
        <taxon>Cestoda</taxon>
        <taxon>Eucestoda</taxon>
        <taxon>Diphyllobothriidea</taxon>
        <taxon>Diphyllobothriidae</taxon>
        <taxon>Schistocephalus</taxon>
    </lineage>
</organism>
<dbReference type="SUPFAM" id="SSF51735">
    <property type="entry name" value="NAD(P)-binding Rossmann-fold domains"/>
    <property type="match status" value="1"/>
</dbReference>
<dbReference type="CDD" id="cd22967">
    <property type="entry name" value="DD_AK7"/>
    <property type="match status" value="1"/>
</dbReference>
<evidence type="ECO:0000256" key="4">
    <source>
        <dbReference type="SAM" id="Coils"/>
    </source>
</evidence>
<evidence type="ECO:0000256" key="1">
    <source>
        <dbReference type="ARBA" id="ARBA00022679"/>
    </source>
</evidence>
<dbReference type="GO" id="GO:0019205">
    <property type="term" value="F:nucleobase-containing compound kinase activity"/>
    <property type="evidence" value="ECO:0007669"/>
    <property type="project" value="InterPro"/>
</dbReference>